<dbReference type="CDD" id="cd06223">
    <property type="entry name" value="PRTases_typeI"/>
    <property type="match status" value="1"/>
</dbReference>
<evidence type="ECO:0000313" key="1">
    <source>
        <dbReference type="EMBL" id="QMW22970.1"/>
    </source>
</evidence>
<protein>
    <submittedName>
        <fullName evidence="1">Phosphoribosyltransferase</fullName>
    </submittedName>
</protein>
<dbReference type="Proteomes" id="UP000515292">
    <property type="component" value="Chromosome"/>
</dbReference>
<sequence length="258" mass="27627">MTDLPPRRPWPPNFPDVLVLAAQQDRDAHPSYLKAKTGSAGDALRLILDLVTSDADLAAIPEHFRGRRPTVVPVVADENVLVNDSADFNTIPPTLALFVGMNADLPVQFDRVVQTNKVGHTRAPAFQRIVTPARFAGALVAGMDYLLVDDHVGMGGTLASLRGYVEHMGGTVVGMICLTASPGSAKIALQSDTLDMIRQKHGPALDSFWQTEFGYGLDCLTNREAQHLCRQPSVDAIKDLLAKAAVEARGRGLAAAVG</sequence>
<reference evidence="1 2" key="1">
    <citation type="submission" date="2020-07" db="EMBL/GenBank/DDBJ databases">
        <title>Complete genome sequence for Sandaracinobacter sp. M6.</title>
        <authorList>
            <person name="Tang Y."/>
            <person name="Liu Q."/>
            <person name="Guo Z."/>
            <person name="Lei P."/>
            <person name="Huang B."/>
        </authorList>
    </citation>
    <scope>NUCLEOTIDE SEQUENCE [LARGE SCALE GENOMIC DNA]</scope>
    <source>
        <strain evidence="1 2">M6</strain>
    </source>
</reference>
<dbReference type="KEGG" id="sand:H3309_00180"/>
<dbReference type="RefSeq" id="WP_182296367.1">
    <property type="nucleotide sequence ID" value="NZ_CP059851.1"/>
</dbReference>
<dbReference type="EMBL" id="CP059851">
    <property type="protein sequence ID" value="QMW22970.1"/>
    <property type="molecule type" value="Genomic_DNA"/>
</dbReference>
<dbReference type="SUPFAM" id="SSF53271">
    <property type="entry name" value="PRTase-like"/>
    <property type="match status" value="1"/>
</dbReference>
<dbReference type="InterPro" id="IPR029057">
    <property type="entry name" value="PRTase-like"/>
</dbReference>
<gene>
    <name evidence="1" type="ORF">H3309_00180</name>
</gene>
<accession>A0A7G5IHX8</accession>
<evidence type="ECO:0000313" key="2">
    <source>
        <dbReference type="Proteomes" id="UP000515292"/>
    </source>
</evidence>
<dbReference type="Gene3D" id="3.40.50.2020">
    <property type="match status" value="1"/>
</dbReference>
<organism evidence="1 2">
    <name type="scientific">Sandaracinobacteroides saxicola</name>
    <dbReference type="NCBI Taxonomy" id="2759707"/>
    <lineage>
        <taxon>Bacteria</taxon>
        <taxon>Pseudomonadati</taxon>
        <taxon>Pseudomonadota</taxon>
        <taxon>Alphaproteobacteria</taxon>
        <taxon>Sphingomonadales</taxon>
        <taxon>Sphingosinicellaceae</taxon>
        <taxon>Sandaracinobacteroides</taxon>
    </lineage>
</organism>
<dbReference type="GO" id="GO:0016757">
    <property type="term" value="F:glycosyltransferase activity"/>
    <property type="evidence" value="ECO:0007669"/>
    <property type="project" value="UniProtKB-KW"/>
</dbReference>
<proteinExistence type="predicted"/>
<keyword evidence="1" id="KW-0328">Glycosyltransferase</keyword>
<dbReference type="InterPro" id="IPR000836">
    <property type="entry name" value="PRTase_dom"/>
</dbReference>
<keyword evidence="2" id="KW-1185">Reference proteome</keyword>
<dbReference type="AlphaFoldDB" id="A0A7G5IHX8"/>
<name>A0A7G5IHX8_9SPHN</name>
<keyword evidence="1" id="KW-0808">Transferase</keyword>